<dbReference type="AlphaFoldDB" id="A0A6A5Z6E7"/>
<dbReference type="Proteomes" id="UP000799770">
    <property type="component" value="Unassembled WGS sequence"/>
</dbReference>
<evidence type="ECO:0000313" key="3">
    <source>
        <dbReference type="Proteomes" id="UP000799770"/>
    </source>
</evidence>
<name>A0A6A5Z6E7_9PLEO</name>
<dbReference type="Pfam" id="PF06985">
    <property type="entry name" value="HET"/>
    <property type="match status" value="1"/>
</dbReference>
<dbReference type="OrthoDB" id="270167at2759"/>
<dbReference type="EMBL" id="ML977324">
    <property type="protein sequence ID" value="KAF2115012.1"/>
    <property type="molecule type" value="Genomic_DNA"/>
</dbReference>
<proteinExistence type="predicted"/>
<evidence type="ECO:0000259" key="1">
    <source>
        <dbReference type="Pfam" id="PF06985"/>
    </source>
</evidence>
<dbReference type="InterPro" id="IPR010730">
    <property type="entry name" value="HET"/>
</dbReference>
<keyword evidence="3" id="KW-1185">Reference proteome</keyword>
<protein>
    <submittedName>
        <fullName evidence="2">Heterokaryon incompatibility protein-domain-containing protein</fullName>
    </submittedName>
</protein>
<accession>A0A6A5Z6E7</accession>
<gene>
    <name evidence="2" type="ORF">BDV96DRAFT_576302</name>
</gene>
<reference evidence="2" key="1">
    <citation type="journal article" date="2020" name="Stud. Mycol.">
        <title>101 Dothideomycetes genomes: a test case for predicting lifestyles and emergence of pathogens.</title>
        <authorList>
            <person name="Haridas S."/>
            <person name="Albert R."/>
            <person name="Binder M."/>
            <person name="Bloem J."/>
            <person name="Labutti K."/>
            <person name="Salamov A."/>
            <person name="Andreopoulos B."/>
            <person name="Baker S."/>
            <person name="Barry K."/>
            <person name="Bills G."/>
            <person name="Bluhm B."/>
            <person name="Cannon C."/>
            <person name="Castanera R."/>
            <person name="Culley D."/>
            <person name="Daum C."/>
            <person name="Ezra D."/>
            <person name="Gonzalez J."/>
            <person name="Henrissat B."/>
            <person name="Kuo A."/>
            <person name="Liang C."/>
            <person name="Lipzen A."/>
            <person name="Lutzoni F."/>
            <person name="Magnuson J."/>
            <person name="Mondo S."/>
            <person name="Nolan M."/>
            <person name="Ohm R."/>
            <person name="Pangilinan J."/>
            <person name="Park H.-J."/>
            <person name="Ramirez L."/>
            <person name="Alfaro M."/>
            <person name="Sun H."/>
            <person name="Tritt A."/>
            <person name="Yoshinaga Y."/>
            <person name="Zwiers L.-H."/>
            <person name="Turgeon B."/>
            <person name="Goodwin S."/>
            <person name="Spatafora J."/>
            <person name="Crous P."/>
            <person name="Grigoriev I."/>
        </authorList>
    </citation>
    <scope>NUCLEOTIDE SEQUENCE</scope>
    <source>
        <strain evidence="2">CBS 627.86</strain>
    </source>
</reference>
<dbReference type="PANTHER" id="PTHR24148">
    <property type="entry name" value="ANKYRIN REPEAT DOMAIN-CONTAINING PROTEIN 39 HOMOLOG-RELATED"/>
    <property type="match status" value="1"/>
</dbReference>
<evidence type="ECO:0000313" key="2">
    <source>
        <dbReference type="EMBL" id="KAF2115012.1"/>
    </source>
</evidence>
<sequence length="756" mass="86904">MLEDTSEPCGAHLTRKEWHDQICEFQSRTITRDEVRRQAGQLRFITFGGHDHPENYRPMTEEWTEERCDHCEAVPYFPSKWCEWDPSQRRTLRLTSAGELGDCVHYMAISYRWVALSDDNKPPAYRVLTKWGERPNIAPNTILDRAISCAAYNGIRLVWIDQECIRQDESDPVVKVEKQNAIQSMDLVYERAMIVLALLHSVLESREQLEAMAFIAELRQLDISEFSDMISSIAEPGVNDISAYGLHPRPMTRGHLLALGLEILNNDEWSSRSWILQEASVARNTQFLLRSKREVGDGRTLASELSIEMLDLRGFLGLFIAEGLGPLKSTNIPTELLGRLRNAVGRFQFSRPLVHKDRHLEVPVRGVCNAAEAVSYLRCCQNAVCSDRVPIIANLCDYSIRINTSDVNDDKYSLSAAIFTLAILNGDISLLVAIDPRSWQQKFQQSQDQNCFSWIPPQTFIINDTTWSIENTCECRLIDYSLTSQGLVLLGFRWRVDSPLAFPSLQEKYRMYLSASGEVKMAYREYQSFFWDIMTEMNRQNLAFLVNAVWDFARGPYYDWTRKNWVCDDDDERQAPSLPKDFQSLHDPGTGALNKEYMFKDRKEGKPLDPALFVTACYRAHFRDHQEAEEIRKAWKDLDENRIQAGWIASSVIKHGILWCGRPWTADPSMNDQERNERDLAVLFDVDGPTSVLTPHCTGLVDEENAMSDKIKLQRMSWTVQAKPQDNLEATTLVTRGMVRGMWNIRNVKPKRYILA</sequence>
<dbReference type="PANTHER" id="PTHR24148:SF64">
    <property type="entry name" value="HETEROKARYON INCOMPATIBILITY DOMAIN-CONTAINING PROTEIN"/>
    <property type="match status" value="1"/>
</dbReference>
<dbReference type="InterPro" id="IPR052895">
    <property type="entry name" value="HetReg/Transcr_Mod"/>
</dbReference>
<organism evidence="2 3">
    <name type="scientific">Lophiotrema nucula</name>
    <dbReference type="NCBI Taxonomy" id="690887"/>
    <lineage>
        <taxon>Eukaryota</taxon>
        <taxon>Fungi</taxon>
        <taxon>Dikarya</taxon>
        <taxon>Ascomycota</taxon>
        <taxon>Pezizomycotina</taxon>
        <taxon>Dothideomycetes</taxon>
        <taxon>Pleosporomycetidae</taxon>
        <taxon>Pleosporales</taxon>
        <taxon>Lophiotremataceae</taxon>
        <taxon>Lophiotrema</taxon>
    </lineage>
</organism>
<feature type="domain" description="Heterokaryon incompatibility" evidence="1">
    <location>
        <begin position="106"/>
        <end position="278"/>
    </location>
</feature>